<dbReference type="RefSeq" id="WP_038101980.1">
    <property type="nucleotide sequence ID" value="NZ_JFDP01000024.1"/>
</dbReference>
<gene>
    <name evidence="4" type="primary">rpiB</name>
    <name evidence="4" type="ORF">UDIV_1530</name>
</gene>
<dbReference type="GO" id="GO:0009052">
    <property type="term" value="P:pentose-phosphate shunt, non-oxidative branch"/>
    <property type="evidence" value="ECO:0007669"/>
    <property type="project" value="TreeGrafter"/>
</dbReference>
<dbReference type="PANTHER" id="PTHR30345:SF0">
    <property type="entry name" value="DNA DAMAGE-REPAIR_TOLERATION PROTEIN DRT102"/>
    <property type="match status" value="1"/>
</dbReference>
<dbReference type="OrthoDB" id="1778624at2"/>
<feature type="binding site" evidence="3">
    <location>
        <position position="107"/>
    </location>
    <ligand>
        <name>D-ribulose 5-phosphate</name>
        <dbReference type="ChEBI" id="CHEBI:58121"/>
    </ligand>
</feature>
<dbReference type="NCBIfam" id="NF004051">
    <property type="entry name" value="PRK05571.1"/>
    <property type="match status" value="1"/>
</dbReference>
<evidence type="ECO:0000313" key="5">
    <source>
        <dbReference type="Proteomes" id="UP000028537"/>
    </source>
</evidence>
<protein>
    <submittedName>
        <fullName evidence="4">Ribose 5-phosphate isomerase, RpiB</fullName>
    </submittedName>
</protein>
<dbReference type="Gene3D" id="3.40.1400.10">
    <property type="entry name" value="Sugar-phosphate isomerase, RpiB/LacA/LacB"/>
    <property type="match status" value="1"/>
</dbReference>
<name>A0A084F1D0_9BACT</name>
<feature type="binding site" evidence="3">
    <location>
        <position position="117"/>
    </location>
    <ligand>
        <name>D-ribulose 5-phosphate</name>
        <dbReference type="ChEBI" id="CHEBI:58121"/>
    </ligand>
</feature>
<dbReference type="AlphaFoldDB" id="A0A084F1D0"/>
<dbReference type="Pfam" id="PF02502">
    <property type="entry name" value="LacAB_rpiB"/>
    <property type="match status" value="1"/>
</dbReference>
<evidence type="ECO:0000256" key="2">
    <source>
        <dbReference type="PIRSR" id="PIRSR005384-1"/>
    </source>
</evidence>
<feature type="binding site" evidence="3">
    <location>
        <position position="144"/>
    </location>
    <ligand>
        <name>D-ribulose 5-phosphate</name>
        <dbReference type="ChEBI" id="CHEBI:58121"/>
    </ligand>
</feature>
<feature type="active site" description="Proton donor" evidence="2">
    <location>
        <position position="106"/>
    </location>
</feature>
<dbReference type="GO" id="GO:0019316">
    <property type="term" value="P:D-allose catabolic process"/>
    <property type="evidence" value="ECO:0007669"/>
    <property type="project" value="TreeGrafter"/>
</dbReference>
<proteinExistence type="inferred from homology"/>
<feature type="binding site" evidence="3">
    <location>
        <begin position="74"/>
        <end position="78"/>
    </location>
    <ligand>
        <name>D-ribulose 5-phosphate</name>
        <dbReference type="ChEBI" id="CHEBI:58121"/>
    </ligand>
</feature>
<comment type="similarity">
    <text evidence="1">Belongs to the LacAB/RpiB family.</text>
</comment>
<dbReference type="InterPro" id="IPR036569">
    <property type="entry name" value="RpiB_LacA_LacB_sf"/>
</dbReference>
<sequence>MDKKYIYFANDHAGYEYKDQIINHLKNKGYEVVDLGANQEDGSVNYPDYAFAVSKKVVENETNQNQPVGVLVCGTGIGMSMAASKVANSRVALVYDDISATLAKEHNNANVISLGARTNSLDQILSMLDHFLEAKFAGDRHQKRIDLISEYEQKHKK</sequence>
<accession>A0A084F1D0</accession>
<dbReference type="NCBIfam" id="TIGR00689">
    <property type="entry name" value="rpiB_lacA_lacB"/>
    <property type="match status" value="1"/>
</dbReference>
<dbReference type="EMBL" id="JFDP01000024">
    <property type="protein sequence ID" value="KEZ24022.1"/>
    <property type="molecule type" value="Genomic_DNA"/>
</dbReference>
<evidence type="ECO:0000313" key="4">
    <source>
        <dbReference type="EMBL" id="KEZ24022.1"/>
    </source>
</evidence>
<feature type="binding site" evidence="3">
    <location>
        <position position="140"/>
    </location>
    <ligand>
        <name>D-ribulose 5-phosphate</name>
        <dbReference type="ChEBI" id="CHEBI:58121"/>
    </ligand>
</feature>
<keyword evidence="4" id="KW-0413">Isomerase</keyword>
<dbReference type="InterPro" id="IPR003500">
    <property type="entry name" value="RpiB_LacA_LacB"/>
</dbReference>
<dbReference type="PANTHER" id="PTHR30345">
    <property type="entry name" value="RIBOSE-5-PHOSPHATE ISOMERASE B"/>
    <property type="match status" value="1"/>
</dbReference>
<evidence type="ECO:0000256" key="1">
    <source>
        <dbReference type="ARBA" id="ARBA00008754"/>
    </source>
</evidence>
<comment type="caution">
    <text evidence="4">The sequence shown here is derived from an EMBL/GenBank/DDBJ whole genome shotgun (WGS) entry which is preliminary data.</text>
</comment>
<dbReference type="SUPFAM" id="SSF89623">
    <property type="entry name" value="Ribose/Galactose isomerase RpiB/AlsB"/>
    <property type="match status" value="1"/>
</dbReference>
<reference evidence="4 5" key="1">
    <citation type="submission" date="2014-02" db="EMBL/GenBank/DDBJ databases">
        <title>Genome sequence of Ureaplasma diversum strain 246.</title>
        <authorList>
            <person name="Sirand-Pugnet P."/>
            <person name="Breton M."/>
            <person name="Dordet-Frisoni E."/>
            <person name="Baranowski E."/>
            <person name="Barre A."/>
            <person name="Couture C."/>
            <person name="Dupuy V."/>
            <person name="Gaurivaud P."/>
            <person name="Jacob D."/>
            <person name="Lemaitre C."/>
            <person name="Manso-Silvan L."/>
            <person name="Nikolski M."/>
            <person name="Nouvel L.-X."/>
            <person name="Poumarat F."/>
            <person name="Tardy F."/>
            <person name="Thebault P."/>
            <person name="Theil S."/>
            <person name="Citti C."/>
            <person name="Thiaucourt F."/>
            <person name="Blanchard A."/>
        </authorList>
    </citation>
    <scope>NUCLEOTIDE SEQUENCE [LARGE SCALE GENOMIC DNA]</scope>
    <source>
        <strain evidence="4 5">NCTC 246</strain>
    </source>
</reference>
<dbReference type="eggNOG" id="COG0698">
    <property type="taxonomic scope" value="Bacteria"/>
</dbReference>
<organism evidence="4 5">
    <name type="scientific">Ureaplasma diversum NCTC 246</name>
    <dbReference type="NCBI Taxonomy" id="1188241"/>
    <lineage>
        <taxon>Bacteria</taxon>
        <taxon>Bacillati</taxon>
        <taxon>Mycoplasmatota</taxon>
        <taxon>Mycoplasmoidales</taxon>
        <taxon>Mycoplasmoidaceae</taxon>
        <taxon>Ureaplasma</taxon>
    </lineage>
</organism>
<dbReference type="Proteomes" id="UP000028537">
    <property type="component" value="Unassembled WGS sequence"/>
</dbReference>
<dbReference type="GO" id="GO:0004751">
    <property type="term" value="F:ribose-5-phosphate isomerase activity"/>
    <property type="evidence" value="ECO:0007669"/>
    <property type="project" value="TreeGrafter"/>
</dbReference>
<evidence type="ECO:0000256" key="3">
    <source>
        <dbReference type="PIRSR" id="PIRSR005384-2"/>
    </source>
</evidence>
<feature type="binding site" evidence="3">
    <location>
        <begin position="11"/>
        <end position="12"/>
    </location>
    <ligand>
        <name>D-ribulose 5-phosphate</name>
        <dbReference type="ChEBI" id="CHEBI:58121"/>
    </ligand>
</feature>
<dbReference type="PIRSF" id="PIRSF005384">
    <property type="entry name" value="RpiB_LacA_B"/>
    <property type="match status" value="1"/>
</dbReference>
<feature type="active site" description="Proton acceptor" evidence="2">
    <location>
        <position position="73"/>
    </location>
</feature>
<keyword evidence="5" id="KW-1185">Reference proteome</keyword>